<organism evidence="8 9">
    <name type="scientific">Providencia stuartii ATCC 25827</name>
    <dbReference type="NCBI Taxonomy" id="471874"/>
    <lineage>
        <taxon>Bacteria</taxon>
        <taxon>Pseudomonadati</taxon>
        <taxon>Pseudomonadota</taxon>
        <taxon>Gammaproteobacteria</taxon>
        <taxon>Enterobacterales</taxon>
        <taxon>Morganellaceae</taxon>
        <taxon>Providencia</taxon>
    </lineage>
</organism>
<feature type="transmembrane region" description="Helical" evidence="6">
    <location>
        <begin position="154"/>
        <end position="172"/>
    </location>
</feature>
<feature type="transmembrane region" description="Helical" evidence="6">
    <location>
        <begin position="70"/>
        <end position="89"/>
    </location>
</feature>
<reference evidence="8 9" key="3">
    <citation type="submission" date="2008-05" db="EMBL/GenBank/DDBJ databases">
        <authorList>
            <person name="Fulton L."/>
            <person name="Clifton S."/>
            <person name="Fulton B."/>
            <person name="Xu J."/>
            <person name="Minx P."/>
            <person name="Pepin K.H."/>
            <person name="Johnson M."/>
            <person name="Thiruvilangam P."/>
            <person name="Bhonagiri V."/>
            <person name="Nash W.E."/>
            <person name="Mardis E.R."/>
            <person name="Wilson R.K."/>
        </authorList>
    </citation>
    <scope>NUCLEOTIDE SEQUENCE [LARGE SCALE GENOMIC DNA]</scope>
    <source>
        <strain evidence="8 9">ATCC 25827</strain>
    </source>
</reference>
<feature type="transmembrane region" description="Helical" evidence="6">
    <location>
        <begin position="39"/>
        <end position="58"/>
    </location>
</feature>
<feature type="transmembrane region" description="Helical" evidence="6">
    <location>
        <begin position="277"/>
        <end position="296"/>
    </location>
</feature>
<keyword evidence="3 6" id="KW-0812">Transmembrane</keyword>
<evidence type="ECO:0000256" key="2">
    <source>
        <dbReference type="ARBA" id="ARBA00022475"/>
    </source>
</evidence>
<keyword evidence="5 6" id="KW-0472">Membrane</keyword>
<proteinExistence type="predicted"/>
<feature type="transmembrane region" description="Helical" evidence="6">
    <location>
        <begin position="127"/>
        <end position="147"/>
    </location>
</feature>
<accession>A0AA86YWS0</accession>
<sequence length="344" mass="37742">MHKCCLKTVIECLDISIYKKSDNGILTPLIREKLLMKNLLFPLIAVLLWSMNAIVNKAAATAIDPAAISFYRWALALLVMTPFVLRSVLRHWSIVRKHWWQLAILGALGMMLYQSLAYYAAHSVSATFMGIMNSLIPLLTVVISIFVLRVIPTVGIFIGTLLSLAGLTWLVSQGNPATLFSQGLGTGELLMLIASAAYALYGVLTKRWAIQLSSWDSLYVQVFFGVILLIPNFLLADDVSLNRHNIGLVAFAGIAASILAPALWIQGVMRLGANTTSIFMNLAPVFTAIIAIFALGEELQSYHLIGGGVVLLGVMLAQQLRTPLTHLFKSKKKIEQKKDCLNDS</sequence>
<dbReference type="InterPro" id="IPR037185">
    <property type="entry name" value="EmrE-like"/>
</dbReference>
<evidence type="ECO:0000313" key="8">
    <source>
        <dbReference type="EMBL" id="EDU59959.1"/>
    </source>
</evidence>
<evidence type="ECO:0000256" key="5">
    <source>
        <dbReference type="ARBA" id="ARBA00023136"/>
    </source>
</evidence>
<evidence type="ECO:0000313" key="9">
    <source>
        <dbReference type="Proteomes" id="UP000004506"/>
    </source>
</evidence>
<keyword evidence="2" id="KW-1003">Cell membrane</keyword>
<evidence type="ECO:0000256" key="4">
    <source>
        <dbReference type="ARBA" id="ARBA00022989"/>
    </source>
</evidence>
<reference evidence="9" key="2">
    <citation type="submission" date="2008-04" db="EMBL/GenBank/DDBJ databases">
        <title>Draft genome sequence of Providencia stuartii(ATCC 25827).</title>
        <authorList>
            <person name="Sudarsanam P."/>
            <person name="Ley R."/>
            <person name="Guruge J."/>
            <person name="Turnbaugh P.J."/>
            <person name="Mahowald M."/>
            <person name="Liep D."/>
            <person name="Gordon J."/>
        </authorList>
    </citation>
    <scope>NUCLEOTIDE SEQUENCE [LARGE SCALE GENOMIC DNA]</scope>
    <source>
        <strain evidence="9">ATCC 25827</strain>
    </source>
</reference>
<feature type="transmembrane region" description="Helical" evidence="6">
    <location>
        <begin position="101"/>
        <end position="121"/>
    </location>
</feature>
<evidence type="ECO:0000259" key="7">
    <source>
        <dbReference type="Pfam" id="PF00892"/>
    </source>
</evidence>
<gene>
    <name evidence="8" type="ORF">PROSTU_03154</name>
</gene>
<dbReference type="Proteomes" id="UP000004506">
    <property type="component" value="Unassembled WGS sequence"/>
</dbReference>
<feature type="domain" description="EamA" evidence="7">
    <location>
        <begin position="39"/>
        <end position="171"/>
    </location>
</feature>
<keyword evidence="4 6" id="KW-1133">Transmembrane helix</keyword>
<evidence type="ECO:0000256" key="3">
    <source>
        <dbReference type="ARBA" id="ARBA00022692"/>
    </source>
</evidence>
<comment type="subcellular location">
    <subcellularLocation>
        <location evidence="1">Cell membrane</location>
        <topology evidence="1">Multi-pass membrane protein</topology>
    </subcellularLocation>
</comment>
<name>A0AA86YWS0_PROST</name>
<feature type="transmembrane region" description="Helical" evidence="6">
    <location>
        <begin position="246"/>
        <end position="265"/>
    </location>
</feature>
<feature type="transmembrane region" description="Helical" evidence="6">
    <location>
        <begin position="184"/>
        <end position="204"/>
    </location>
</feature>
<feature type="transmembrane region" description="Helical" evidence="6">
    <location>
        <begin position="216"/>
        <end position="234"/>
    </location>
</feature>
<comment type="caution">
    <text evidence="8">The sequence shown here is derived from an EMBL/GenBank/DDBJ whole genome shotgun (WGS) entry which is preliminary data.</text>
</comment>
<dbReference type="PANTHER" id="PTHR42920:SF11">
    <property type="entry name" value="INNER MEMBRANE PROTEIN YTFF"/>
    <property type="match status" value="1"/>
</dbReference>
<evidence type="ECO:0000256" key="1">
    <source>
        <dbReference type="ARBA" id="ARBA00004651"/>
    </source>
</evidence>
<dbReference type="AlphaFoldDB" id="A0AA86YWS0"/>
<dbReference type="EMBL" id="ABJD02000101">
    <property type="protein sequence ID" value="EDU59959.1"/>
    <property type="molecule type" value="Genomic_DNA"/>
</dbReference>
<evidence type="ECO:0000256" key="6">
    <source>
        <dbReference type="SAM" id="Phobius"/>
    </source>
</evidence>
<dbReference type="Pfam" id="PF00892">
    <property type="entry name" value="EamA"/>
    <property type="match status" value="2"/>
</dbReference>
<feature type="domain" description="EamA" evidence="7">
    <location>
        <begin position="186"/>
        <end position="316"/>
    </location>
</feature>
<feature type="transmembrane region" description="Helical" evidence="6">
    <location>
        <begin position="302"/>
        <end position="320"/>
    </location>
</feature>
<protein>
    <submittedName>
        <fullName evidence="8">Membrane protein</fullName>
    </submittedName>
</protein>
<reference evidence="9" key="1">
    <citation type="submission" date="2008-04" db="EMBL/GenBank/DDBJ databases">
        <title>Draft genome sequence of Providencia stuartii (ATCC 25827).</title>
        <authorList>
            <person name="Sudarsanam P."/>
            <person name="Ley R."/>
            <person name="Guruge J."/>
            <person name="Turnbaugh P.J."/>
            <person name="Mahowald M."/>
            <person name="Liep D."/>
            <person name="Gordon J."/>
        </authorList>
    </citation>
    <scope>NUCLEOTIDE SEQUENCE [LARGE SCALE GENOMIC DNA]</scope>
    <source>
        <strain evidence="9">ATCC 25827</strain>
    </source>
</reference>
<dbReference type="GO" id="GO:0005886">
    <property type="term" value="C:plasma membrane"/>
    <property type="evidence" value="ECO:0007669"/>
    <property type="project" value="UniProtKB-SubCell"/>
</dbReference>
<dbReference type="PANTHER" id="PTHR42920">
    <property type="entry name" value="OS03G0707200 PROTEIN-RELATED"/>
    <property type="match status" value="1"/>
</dbReference>
<dbReference type="InterPro" id="IPR000620">
    <property type="entry name" value="EamA_dom"/>
</dbReference>
<dbReference type="SUPFAM" id="SSF103481">
    <property type="entry name" value="Multidrug resistance efflux transporter EmrE"/>
    <property type="match status" value="2"/>
</dbReference>
<dbReference type="InterPro" id="IPR051258">
    <property type="entry name" value="Diverse_Substrate_Transporter"/>
</dbReference>